<protein>
    <recommendedName>
        <fullName evidence="1">DUF2779 domain-containing protein</fullName>
    </recommendedName>
</protein>
<dbReference type="Pfam" id="PF11074">
    <property type="entry name" value="DUF2779"/>
    <property type="match status" value="1"/>
</dbReference>
<feature type="domain" description="DUF2779" evidence="1">
    <location>
        <begin position="378"/>
        <end position="524"/>
    </location>
</feature>
<reference evidence="2 3" key="1">
    <citation type="submission" date="2016-09" db="EMBL/GenBank/DDBJ databases">
        <title>Alteromonas lipolytica, a new species isolated from sea water.</title>
        <authorList>
            <person name="Wu Y.-H."/>
            <person name="Cheng H."/>
            <person name="Xu X.-W."/>
        </authorList>
    </citation>
    <scope>NUCLEOTIDE SEQUENCE [LARGE SCALE GENOMIC DNA]</scope>
    <source>
        <strain evidence="2 3">JW12</strain>
    </source>
</reference>
<dbReference type="InterPro" id="IPR021301">
    <property type="entry name" value="DUF2779"/>
</dbReference>
<accession>A0A1E8FA50</accession>
<name>A0A1E8FA50_9ALTE</name>
<sequence length="653" mass="74276">MRYLTKSRFKLATECPTKLFYTNKKEYVNKSLDDPFMEALAEGGYQVGELAKCAYPGGIEVGSLDYEQALAKTNELLAQDSVVIFEAAVKFENLFIRVDILVKQGNHFELIEVKAKSYSAVKDKDFLNTSGKVDSKWKPYIFDAAFQRYVVKHAYPQSSVDTYLMLVDKSATCPTNGLNQKFQIVRDARSRKGIQVSNSLTNDDLATPLLTRVNVNNAIQVALDNDLQHGFPAHSFEQNILALADHYERDEKIAPVIGKKCKNCEFHLPINDITEQKRSGFHECWKEQLHWDDADFDEPTVLDIWSFRKADSLINDGVIKVADLTKEMIGLAESPEPALNTTERQWLQIEKIQNKDPSIHIDEDSLKAEMASWTYPLHFIDFETSAVAIPFFAGMAPYQGIAFQFSHHKVYEDGRVEHAGEFLSTTPGEFPNFEFVRELKAQLEPDNGTIFRYSNHENSYLNMLHDQLESSSEPDAAELQAFIESITHSSSSSSKNWSGERDMVDLWVLVKKYFYDPAMKGSNSIKAVLPAILNSSEYLQRKYSSPVYGSDEIPSHNFSQHAWVQFTSDGKVADPYKSLPKLFSDVPEDVEELISDADELNNGGLAQTAYAKMQFTQMSDYERDELRNGLLKYCELDTLAMVMIFEGWREMIR</sequence>
<evidence type="ECO:0000313" key="3">
    <source>
        <dbReference type="Proteomes" id="UP000176037"/>
    </source>
</evidence>
<keyword evidence="3" id="KW-1185">Reference proteome</keyword>
<dbReference type="OrthoDB" id="9783873at2"/>
<dbReference type="EMBL" id="MJIC01000016">
    <property type="protein sequence ID" value="OFI32790.1"/>
    <property type="molecule type" value="Genomic_DNA"/>
</dbReference>
<gene>
    <name evidence="2" type="ORF">BFC17_06485</name>
</gene>
<evidence type="ECO:0000259" key="1">
    <source>
        <dbReference type="Pfam" id="PF11074"/>
    </source>
</evidence>
<organism evidence="2 3">
    <name type="scientific">Alteromonas lipolytica</name>
    <dbReference type="NCBI Taxonomy" id="1856405"/>
    <lineage>
        <taxon>Bacteria</taxon>
        <taxon>Pseudomonadati</taxon>
        <taxon>Pseudomonadota</taxon>
        <taxon>Gammaproteobacteria</taxon>
        <taxon>Alteromonadales</taxon>
        <taxon>Alteromonadaceae</taxon>
        <taxon>Alteromonas/Salinimonas group</taxon>
        <taxon>Alteromonas</taxon>
    </lineage>
</organism>
<dbReference type="Proteomes" id="UP000176037">
    <property type="component" value="Unassembled WGS sequence"/>
</dbReference>
<evidence type="ECO:0000313" key="2">
    <source>
        <dbReference type="EMBL" id="OFI32790.1"/>
    </source>
</evidence>
<proteinExistence type="predicted"/>
<dbReference type="RefSeq" id="WP_070178318.1">
    <property type="nucleotide sequence ID" value="NZ_BMJR01000005.1"/>
</dbReference>
<comment type="caution">
    <text evidence="2">The sequence shown here is derived from an EMBL/GenBank/DDBJ whole genome shotgun (WGS) entry which is preliminary data.</text>
</comment>
<dbReference type="AlphaFoldDB" id="A0A1E8FA50"/>